<evidence type="ECO:0000313" key="2">
    <source>
        <dbReference type="Proteomes" id="UP000219573"/>
    </source>
</evidence>
<accession>A0A285F4J4</accession>
<proteinExistence type="predicted"/>
<dbReference type="RefSeq" id="WP_097016274.1">
    <property type="nucleotide sequence ID" value="NZ_OBDZ01000001.1"/>
</dbReference>
<dbReference type="AlphaFoldDB" id="A0A285F4J4"/>
<reference evidence="2" key="1">
    <citation type="submission" date="2017-09" db="EMBL/GenBank/DDBJ databases">
        <authorList>
            <person name="Varghese N."/>
            <person name="Submissions S."/>
        </authorList>
    </citation>
    <scope>NUCLEOTIDE SEQUENCE [LARGE SCALE GENOMIC DNA]</scope>
    <source>
        <strain evidence="2">MSL47</strain>
    </source>
</reference>
<sequence length="82" mass="9415">MDPRDEKLVELLSSLQKKKDICVTVISGVEACEYTGVIDEIFDGCYLVLKGNAEVKVYIPIACIYKLIYYYDDQQPAIFERQ</sequence>
<evidence type="ECO:0008006" key="3">
    <source>
        <dbReference type="Google" id="ProtNLM"/>
    </source>
</evidence>
<gene>
    <name evidence="1" type="ORF">SAMN06265827_101237</name>
</gene>
<evidence type="ECO:0000313" key="1">
    <source>
        <dbReference type="EMBL" id="SNY06207.1"/>
    </source>
</evidence>
<dbReference type="EMBL" id="OBDZ01000001">
    <property type="protein sequence ID" value="SNY06207.1"/>
    <property type="molecule type" value="Genomic_DNA"/>
</dbReference>
<keyword evidence="2" id="KW-1185">Reference proteome</keyword>
<protein>
    <recommendedName>
        <fullName evidence="3">DUF2642 domain-containing protein</fullName>
    </recommendedName>
</protein>
<name>A0A285F4J4_9FIRM</name>
<organism evidence="1 2">
    <name type="scientific">Orenia metallireducens</name>
    <dbReference type="NCBI Taxonomy" id="1413210"/>
    <lineage>
        <taxon>Bacteria</taxon>
        <taxon>Bacillati</taxon>
        <taxon>Bacillota</taxon>
        <taxon>Clostridia</taxon>
        <taxon>Halanaerobiales</taxon>
        <taxon>Halobacteroidaceae</taxon>
        <taxon>Orenia</taxon>
    </lineage>
</organism>
<dbReference type="Proteomes" id="UP000219573">
    <property type="component" value="Unassembled WGS sequence"/>
</dbReference>
<dbReference type="OrthoDB" id="9931579at2"/>